<evidence type="ECO:0000259" key="2">
    <source>
        <dbReference type="Pfam" id="PF00561"/>
    </source>
</evidence>
<dbReference type="Pfam" id="PF00561">
    <property type="entry name" value="Abhydrolase_1"/>
    <property type="match status" value="1"/>
</dbReference>
<keyword evidence="4" id="KW-1185">Reference proteome</keyword>
<gene>
    <name evidence="3" type="ORF">DFP88_10215</name>
</gene>
<comment type="caution">
    <text evidence="3">The sequence shown here is derived from an EMBL/GenBank/DDBJ whole genome shotgun (WGS) entry which is preliminary data.</text>
</comment>
<dbReference type="Proteomes" id="UP000248311">
    <property type="component" value="Unassembled WGS sequence"/>
</dbReference>
<dbReference type="InterPro" id="IPR029058">
    <property type="entry name" value="AB_hydrolase_fold"/>
</dbReference>
<evidence type="ECO:0000313" key="4">
    <source>
        <dbReference type="Proteomes" id="UP000248311"/>
    </source>
</evidence>
<feature type="domain" description="AB hydrolase-1" evidence="2">
    <location>
        <begin position="61"/>
        <end position="291"/>
    </location>
</feature>
<dbReference type="PANTHER" id="PTHR43798">
    <property type="entry name" value="MONOACYLGLYCEROL LIPASE"/>
    <property type="match status" value="1"/>
</dbReference>
<dbReference type="InterPro" id="IPR000639">
    <property type="entry name" value="Epox_hydrolase-like"/>
</dbReference>
<dbReference type="AlphaFoldDB" id="A0A318SQN6"/>
<dbReference type="InterPro" id="IPR050266">
    <property type="entry name" value="AB_hydrolase_sf"/>
</dbReference>
<dbReference type="GO" id="GO:0003824">
    <property type="term" value="F:catalytic activity"/>
    <property type="evidence" value="ECO:0007669"/>
    <property type="project" value="InterPro"/>
</dbReference>
<name>A0A318SQN6_9RHOB</name>
<sequence>MKTLLKTTLLGGAAAGLLAAPLSAQQAGETLGIPMPADREGETISVNGADIFVQDSGEGDVIYLIHGYPLSGALFERVRGDLDDDHRVITIDQRGFGNSTAPEEVTDVATYAQDALAVLDELGIESATIGGMSMGGPVVFEMYREAPEVFDGMILIDSNHMPANAIEAGIWDGAHQTLEETQDVQSIVPFLLPNMLTGETRIETAPAQADYLSAVVGQASVEGALGGATVLANRPDSSETLASVEVPVLVLVGLADPVYAVEIAQQMEETAPNATLSIIDGASHAAIFEQPEASVTAIRDWMASQ</sequence>
<evidence type="ECO:0000256" key="1">
    <source>
        <dbReference type="SAM" id="SignalP"/>
    </source>
</evidence>
<protein>
    <submittedName>
        <fullName evidence="3">Pimeloyl-ACP methyl ester carboxylesterase</fullName>
    </submittedName>
</protein>
<organism evidence="3 4">
    <name type="scientific">Pseudoroseicyclus aestuarii</name>
    <dbReference type="NCBI Taxonomy" id="1795041"/>
    <lineage>
        <taxon>Bacteria</taxon>
        <taxon>Pseudomonadati</taxon>
        <taxon>Pseudomonadota</taxon>
        <taxon>Alphaproteobacteria</taxon>
        <taxon>Rhodobacterales</taxon>
        <taxon>Paracoccaceae</taxon>
        <taxon>Pseudoroseicyclus</taxon>
    </lineage>
</organism>
<dbReference type="EMBL" id="QJTE01000002">
    <property type="protein sequence ID" value="PYE84221.1"/>
    <property type="molecule type" value="Genomic_DNA"/>
</dbReference>
<reference evidence="3 4" key="1">
    <citation type="submission" date="2018-06" db="EMBL/GenBank/DDBJ databases">
        <title>Genomic Encyclopedia of Type Strains, Phase III (KMG-III): the genomes of soil and plant-associated and newly described type strains.</title>
        <authorList>
            <person name="Whitman W."/>
        </authorList>
    </citation>
    <scope>NUCLEOTIDE SEQUENCE [LARGE SCALE GENOMIC DNA]</scope>
    <source>
        <strain evidence="3 4">CECT 9025</strain>
    </source>
</reference>
<accession>A0A318SQN6</accession>
<dbReference type="InterPro" id="IPR000073">
    <property type="entry name" value="AB_hydrolase_1"/>
</dbReference>
<evidence type="ECO:0000313" key="3">
    <source>
        <dbReference type="EMBL" id="PYE84221.1"/>
    </source>
</evidence>
<dbReference type="SUPFAM" id="SSF53474">
    <property type="entry name" value="alpha/beta-Hydrolases"/>
    <property type="match status" value="1"/>
</dbReference>
<dbReference type="OrthoDB" id="9804723at2"/>
<proteinExistence type="predicted"/>
<keyword evidence="1" id="KW-0732">Signal</keyword>
<dbReference type="PRINTS" id="PR00412">
    <property type="entry name" value="EPOXHYDRLASE"/>
</dbReference>
<feature type="signal peptide" evidence="1">
    <location>
        <begin position="1"/>
        <end position="24"/>
    </location>
</feature>
<dbReference type="PRINTS" id="PR00111">
    <property type="entry name" value="ABHYDROLASE"/>
</dbReference>
<dbReference type="Gene3D" id="3.40.50.1820">
    <property type="entry name" value="alpha/beta hydrolase"/>
    <property type="match status" value="1"/>
</dbReference>
<feature type="chain" id="PRO_5016266746" evidence="1">
    <location>
        <begin position="25"/>
        <end position="305"/>
    </location>
</feature>